<dbReference type="PANTHER" id="PTHR13271:SF137">
    <property type="entry name" value="SET DOMAIN-CONTAINING PROTEIN"/>
    <property type="match status" value="1"/>
</dbReference>
<dbReference type="InterPro" id="IPR001214">
    <property type="entry name" value="SET_dom"/>
</dbReference>
<organism evidence="2 3">
    <name type="scientific">Penicillium ucsense</name>
    <dbReference type="NCBI Taxonomy" id="2839758"/>
    <lineage>
        <taxon>Eukaryota</taxon>
        <taxon>Fungi</taxon>
        <taxon>Dikarya</taxon>
        <taxon>Ascomycota</taxon>
        <taxon>Pezizomycotina</taxon>
        <taxon>Eurotiomycetes</taxon>
        <taxon>Eurotiomycetidae</taxon>
        <taxon>Eurotiales</taxon>
        <taxon>Aspergillaceae</taxon>
        <taxon>Penicillium</taxon>
    </lineage>
</organism>
<dbReference type="PROSITE" id="PS50280">
    <property type="entry name" value="SET"/>
    <property type="match status" value="1"/>
</dbReference>
<dbReference type="AlphaFoldDB" id="A0A8J8W435"/>
<dbReference type="InterPro" id="IPR050600">
    <property type="entry name" value="SETD3_SETD6_MTase"/>
</dbReference>
<keyword evidence="3" id="KW-1185">Reference proteome</keyword>
<accession>A0A8J8W435</accession>
<dbReference type="InterPro" id="IPR046341">
    <property type="entry name" value="SET_dom_sf"/>
</dbReference>
<dbReference type="Pfam" id="PF00856">
    <property type="entry name" value="SET"/>
    <property type="match status" value="1"/>
</dbReference>
<proteinExistence type="predicted"/>
<comment type="caution">
    <text evidence="2">The sequence shown here is derived from an EMBL/GenBank/DDBJ whole genome shotgun (WGS) entry which is preliminary data.</text>
</comment>
<dbReference type="GO" id="GO:0016279">
    <property type="term" value="F:protein-lysine N-methyltransferase activity"/>
    <property type="evidence" value="ECO:0007669"/>
    <property type="project" value="TreeGrafter"/>
</dbReference>
<dbReference type="SUPFAM" id="SSF82199">
    <property type="entry name" value="SET domain"/>
    <property type="match status" value="1"/>
</dbReference>
<evidence type="ECO:0000313" key="3">
    <source>
        <dbReference type="Proteomes" id="UP000631181"/>
    </source>
</evidence>
<reference evidence="2" key="1">
    <citation type="journal article" date="2020" name="Front. Microbiol.">
        <title>Gene regulatory networks of Penicillium echinulatum 2HH and Penicillium oxalicum 114-2 inferred by a computational biology approach.</title>
        <authorList>
            <person name="Lenz A.R."/>
            <person name="Galan-Vasquez E."/>
            <person name="Balbinot E."/>
            <person name="De Abreu F.P."/>
            <person name="De Oliveira N.S."/>
            <person name="Da Rosa L.O."/>
            <person name="De Avila E Silva S."/>
            <person name="Camassola M."/>
            <person name="Dillon A.J.P."/>
            <person name="Perez-Rueda E."/>
        </authorList>
    </citation>
    <scope>NUCLEOTIDE SEQUENCE</scope>
    <source>
        <strain evidence="2">S1M29</strain>
    </source>
</reference>
<protein>
    <recommendedName>
        <fullName evidence="1">SET domain-containing protein</fullName>
    </recommendedName>
</protein>
<gene>
    <name evidence="2" type="ORF">PECM_004461</name>
</gene>
<dbReference type="OrthoDB" id="341421at2759"/>
<dbReference type="PANTHER" id="PTHR13271">
    <property type="entry name" value="UNCHARACTERIZED PUTATIVE METHYLTRANSFERASE"/>
    <property type="match status" value="1"/>
</dbReference>
<evidence type="ECO:0000313" key="2">
    <source>
        <dbReference type="EMBL" id="KAF7717287.1"/>
    </source>
</evidence>
<dbReference type="Gene3D" id="3.90.1410.10">
    <property type="entry name" value="set domain protein methyltransferase, domain 1"/>
    <property type="match status" value="1"/>
</dbReference>
<sequence length="432" mass="49236">MAHPEWWPGEHHEAFTIWALENGVEALGVTPARFPGRGLGMMATRKIKKGEAVVQVPTSVILTMEKLPLEFKHQFPEGTAVQTILAAYFTCGDDEELEQYALWRRAWPTRQDFEDSLPLLWPKELGGLSWPDSDTGKGEANGQTDLPQFLPPCISGHWSTVQKGSGFKEYESEHQKLLPAQQIRLRKAWADVTAAVPEIDWKSFSYHWLILNTRSFYWVAAGEEPPEDRNDAMAMLPFADYFNHADIECDVKFDEDGYTLRATENYEKGDEVYMSYGGHPNDLLLAEYGFFLEHSDSDCLYLDDIIFRDLDNKDKQEELWLNQYYGNYQLVSQGVCYRTEVAAALVYMSEEDWRSHVLEGSTKGLDENKSETIIKGWIRTYAAEADAAIASLQQAMKSHAVVKAHRQKAETLLRRWTQIKSICESGLASIDL</sequence>
<dbReference type="EMBL" id="WIWV01000029">
    <property type="protein sequence ID" value="KAF7717287.1"/>
    <property type="molecule type" value="Genomic_DNA"/>
</dbReference>
<evidence type="ECO:0000259" key="1">
    <source>
        <dbReference type="PROSITE" id="PS50280"/>
    </source>
</evidence>
<feature type="domain" description="SET" evidence="1">
    <location>
        <begin position="27"/>
        <end position="277"/>
    </location>
</feature>
<name>A0A8J8W435_9EURO</name>
<dbReference type="Proteomes" id="UP000631181">
    <property type="component" value="Unassembled WGS sequence"/>
</dbReference>